<dbReference type="Proteomes" id="UP000727907">
    <property type="component" value="Unassembled WGS sequence"/>
</dbReference>
<evidence type="ECO:0000256" key="2">
    <source>
        <dbReference type="ARBA" id="ARBA00009853"/>
    </source>
</evidence>
<evidence type="ECO:0000313" key="8">
    <source>
        <dbReference type="EMBL" id="MBU8875728.1"/>
    </source>
</evidence>
<feature type="transmembrane region" description="Helical" evidence="6">
    <location>
        <begin position="99"/>
        <end position="120"/>
    </location>
</feature>
<feature type="domain" description="EamA" evidence="7">
    <location>
        <begin position="12"/>
        <end position="143"/>
    </location>
</feature>
<keyword evidence="5 6" id="KW-0472">Membrane</keyword>
<protein>
    <submittedName>
        <fullName evidence="8">DMT family transporter</fullName>
    </submittedName>
</protein>
<evidence type="ECO:0000256" key="3">
    <source>
        <dbReference type="ARBA" id="ARBA00022692"/>
    </source>
</evidence>
<keyword evidence="9" id="KW-1185">Reference proteome</keyword>
<dbReference type="PANTHER" id="PTHR22911">
    <property type="entry name" value="ACYL-MALONYL CONDENSING ENZYME-RELATED"/>
    <property type="match status" value="1"/>
</dbReference>
<dbReference type="Pfam" id="PF00892">
    <property type="entry name" value="EamA"/>
    <property type="match status" value="2"/>
</dbReference>
<dbReference type="InterPro" id="IPR000620">
    <property type="entry name" value="EamA_dom"/>
</dbReference>
<feature type="domain" description="EamA" evidence="7">
    <location>
        <begin position="155"/>
        <end position="277"/>
    </location>
</feature>
<evidence type="ECO:0000256" key="4">
    <source>
        <dbReference type="ARBA" id="ARBA00022989"/>
    </source>
</evidence>
<evidence type="ECO:0000259" key="7">
    <source>
        <dbReference type="Pfam" id="PF00892"/>
    </source>
</evidence>
<feature type="transmembrane region" description="Helical" evidence="6">
    <location>
        <begin position="211"/>
        <end position="232"/>
    </location>
</feature>
<evidence type="ECO:0000313" key="9">
    <source>
        <dbReference type="Proteomes" id="UP000727907"/>
    </source>
</evidence>
<comment type="caution">
    <text evidence="8">The sequence shown here is derived from an EMBL/GenBank/DDBJ whole genome shotgun (WGS) entry which is preliminary data.</text>
</comment>
<keyword evidence="3 6" id="KW-0812">Transmembrane</keyword>
<evidence type="ECO:0000256" key="6">
    <source>
        <dbReference type="SAM" id="Phobius"/>
    </source>
</evidence>
<feature type="transmembrane region" description="Helical" evidence="6">
    <location>
        <begin position="129"/>
        <end position="148"/>
    </location>
</feature>
<feature type="transmembrane region" description="Helical" evidence="6">
    <location>
        <begin position="42"/>
        <end position="64"/>
    </location>
</feature>
<sequence>MSDAPRQTALHGIYFKLSALVLFCTMDAMVKGLGGTYGSFQLMVFRSGVALLPVAVLIWHAGGLKVLRSNRPGLQALRVAIGFGSMFGFFYAFPRMPLVDAYAISFSAPLFMVALSVLILGEPVGWRRWTAVGVGFAGVLIMLDPWGIEFHAVSLIILAATFCYSLSTVMVRLLSRHDPDVVTLFWFAIVGTAISLACAIPDWIWPPAMDWVWLLTLGLLGGFAQILITRAWRLAPAAVLAPFDYVSIVLAVAFGYLWFKEEPSWTVWYGLPLVMGSGLYILHRERVRARERKKSLIP</sequence>
<keyword evidence="4 6" id="KW-1133">Transmembrane helix</keyword>
<accession>A0ABS6IN57</accession>
<organism evidence="8 9">
    <name type="scientific">Reyranella humidisoli</name>
    <dbReference type="NCBI Taxonomy" id="2849149"/>
    <lineage>
        <taxon>Bacteria</taxon>
        <taxon>Pseudomonadati</taxon>
        <taxon>Pseudomonadota</taxon>
        <taxon>Alphaproteobacteria</taxon>
        <taxon>Hyphomicrobiales</taxon>
        <taxon>Reyranellaceae</taxon>
        <taxon>Reyranella</taxon>
    </lineage>
</organism>
<feature type="transmembrane region" description="Helical" evidence="6">
    <location>
        <begin position="265"/>
        <end position="283"/>
    </location>
</feature>
<proteinExistence type="inferred from homology"/>
<dbReference type="PANTHER" id="PTHR22911:SF6">
    <property type="entry name" value="SOLUTE CARRIER FAMILY 35 MEMBER G1"/>
    <property type="match status" value="1"/>
</dbReference>
<feature type="transmembrane region" description="Helical" evidence="6">
    <location>
        <begin position="239"/>
        <end position="259"/>
    </location>
</feature>
<reference evidence="8 9" key="1">
    <citation type="submission" date="2021-06" db="EMBL/GenBank/DDBJ databases">
        <authorList>
            <person name="Lee D.H."/>
        </authorList>
    </citation>
    <scope>NUCLEOTIDE SEQUENCE [LARGE SCALE GENOMIC DNA]</scope>
    <source>
        <strain evidence="8 9">MMS21-HV4-11</strain>
    </source>
</reference>
<feature type="transmembrane region" description="Helical" evidence="6">
    <location>
        <begin position="12"/>
        <end position="30"/>
    </location>
</feature>
<gene>
    <name evidence="8" type="ORF">KQ910_18280</name>
</gene>
<feature type="transmembrane region" description="Helical" evidence="6">
    <location>
        <begin position="76"/>
        <end position="93"/>
    </location>
</feature>
<name>A0ABS6IN57_9HYPH</name>
<comment type="subcellular location">
    <subcellularLocation>
        <location evidence="1">Membrane</location>
        <topology evidence="1">Multi-pass membrane protein</topology>
    </subcellularLocation>
</comment>
<evidence type="ECO:0000256" key="5">
    <source>
        <dbReference type="ARBA" id="ARBA00023136"/>
    </source>
</evidence>
<dbReference type="RefSeq" id="WP_216963431.1">
    <property type="nucleotide sequence ID" value="NZ_JAHOPB010000001.1"/>
</dbReference>
<feature type="transmembrane region" description="Helical" evidence="6">
    <location>
        <begin position="154"/>
        <end position="174"/>
    </location>
</feature>
<evidence type="ECO:0000256" key="1">
    <source>
        <dbReference type="ARBA" id="ARBA00004141"/>
    </source>
</evidence>
<dbReference type="EMBL" id="JAHOPB010000001">
    <property type="protein sequence ID" value="MBU8875728.1"/>
    <property type="molecule type" value="Genomic_DNA"/>
</dbReference>
<feature type="transmembrane region" description="Helical" evidence="6">
    <location>
        <begin position="181"/>
        <end position="205"/>
    </location>
</feature>
<comment type="similarity">
    <text evidence="2">Belongs to the drug/metabolite transporter (DMT) superfamily. 10 TMS drug/metabolite exporter (DME) (TC 2.A.7.3) family.</text>
</comment>